<dbReference type="SUPFAM" id="SSF51569">
    <property type="entry name" value="Aldolase"/>
    <property type="match status" value="1"/>
</dbReference>
<evidence type="ECO:0000256" key="8">
    <source>
        <dbReference type="RuleBase" id="RU367143"/>
    </source>
</evidence>
<evidence type="ECO:0000256" key="6">
    <source>
        <dbReference type="ARBA" id="ARBA00048019"/>
    </source>
</evidence>
<feature type="domain" description="Pyruvate carboxyltransferase" evidence="9">
    <location>
        <begin position="9"/>
        <end position="261"/>
    </location>
</feature>
<evidence type="ECO:0000256" key="2">
    <source>
        <dbReference type="ARBA" id="ARBA00006154"/>
    </source>
</evidence>
<dbReference type="NCBIfam" id="TIGR02660">
    <property type="entry name" value="nifV_homocitr"/>
    <property type="match status" value="1"/>
</dbReference>
<dbReference type="Pfam" id="PF22617">
    <property type="entry name" value="HCS_D2"/>
    <property type="match status" value="1"/>
</dbReference>
<evidence type="ECO:0000313" key="11">
    <source>
        <dbReference type="Proteomes" id="UP000001494"/>
    </source>
</evidence>
<protein>
    <recommendedName>
        <fullName evidence="4 8">Homocitrate synthase</fullName>
        <ecNumber evidence="3 8">2.3.3.14</ecNumber>
    </recommendedName>
</protein>
<reference evidence="10 11" key="1">
    <citation type="journal article" date="2011" name="J. Bacteriol.">
        <title>Genome sequence of the ethanol-producing Zymomonas mobilis subsp. mobilis lectotype strain ATCC 10988.</title>
        <authorList>
            <person name="Pappas K.M."/>
            <person name="Kouvelis V.N."/>
            <person name="Saunders E."/>
            <person name="Brettin T.S."/>
            <person name="Bruce D."/>
            <person name="Detter C."/>
            <person name="Balakireva M."/>
            <person name="Han C.S."/>
            <person name="Savvakis G."/>
            <person name="Kyrpides N.C."/>
            <person name="Typas M.A."/>
        </authorList>
    </citation>
    <scope>NUCLEOTIDE SEQUENCE [LARGE SCALE GENOMIC DNA]</scope>
    <source>
        <strain evidence="11">ATCC 10988 / DSM 424 / CCUG 17860 / LMG 404 / NCIMB 8938 / NRRL B-806 / ZM1</strain>
    </source>
</reference>
<dbReference type="InterPro" id="IPR002034">
    <property type="entry name" value="AIPM/Hcit_synth_CS"/>
</dbReference>
<keyword evidence="5 7" id="KW-0808">Transferase</keyword>
<evidence type="ECO:0000313" key="10">
    <source>
        <dbReference type="EMBL" id="AEH63142.1"/>
    </source>
</evidence>
<dbReference type="GO" id="GO:0009399">
    <property type="term" value="P:nitrogen fixation"/>
    <property type="evidence" value="ECO:0007669"/>
    <property type="project" value="UniProtKB-UniRule"/>
</dbReference>
<evidence type="ECO:0000256" key="7">
    <source>
        <dbReference type="RuleBase" id="RU003523"/>
    </source>
</evidence>
<dbReference type="EMBL" id="CP002850">
    <property type="protein sequence ID" value="AEH63142.1"/>
    <property type="molecule type" value="Genomic_DNA"/>
</dbReference>
<dbReference type="InterPro" id="IPR013785">
    <property type="entry name" value="Aldolase_TIM"/>
</dbReference>
<dbReference type="Proteomes" id="UP000001494">
    <property type="component" value="Chromosome"/>
</dbReference>
<keyword evidence="8" id="KW-0535">Nitrogen fixation</keyword>
<dbReference type="InterPro" id="IPR013477">
    <property type="entry name" value="NifV/FrbC"/>
</dbReference>
<dbReference type="PROSITE" id="PS00815">
    <property type="entry name" value="AIPM_HOMOCIT_SYNTH_1"/>
    <property type="match status" value="1"/>
</dbReference>
<dbReference type="Gene3D" id="3.20.20.70">
    <property type="entry name" value="Aldolase class I"/>
    <property type="match status" value="1"/>
</dbReference>
<dbReference type="PANTHER" id="PTHR42880">
    <property type="entry name" value="HOMOCITRATE SYNTHASE"/>
    <property type="match status" value="1"/>
</dbReference>
<dbReference type="OrthoDB" id="9803573at2"/>
<proteinExistence type="inferred from homology"/>
<name>A0A0H3FZQ0_ZYMMA</name>
<dbReference type="AlphaFoldDB" id="A0A0H3FZQ0"/>
<evidence type="ECO:0000256" key="4">
    <source>
        <dbReference type="ARBA" id="ARBA00020735"/>
    </source>
</evidence>
<organism evidence="10 11">
    <name type="scientific">Zymomonas mobilis subsp. mobilis (strain ATCC 10988 / DSM 424 / LMG 404 / NCIMB 8938 / NRRL B-806 / ZM1)</name>
    <dbReference type="NCBI Taxonomy" id="555217"/>
    <lineage>
        <taxon>Bacteria</taxon>
        <taxon>Pseudomonadati</taxon>
        <taxon>Pseudomonadota</taxon>
        <taxon>Alphaproteobacteria</taxon>
        <taxon>Sphingomonadales</taxon>
        <taxon>Zymomonadaceae</taxon>
        <taxon>Zymomonas</taxon>
    </lineage>
</organism>
<sequence>MPAKSDKHLIINDTTLRDGEQAPGVAFTLSEKLHIAKALDEAGVDEIEAGIPAMGASEIEAIRQIVQQSQTARVIPWCRMKISDVDKALETGAKTVHLSISSSPFQMAAKFPDLSATDILGLCQKVISYAKDRGLEVSVGAEDASRAEISFLTDLLGVIEEAGAFKIRFADTLGILDPFATYEIISQLHQISPLDIEFHGHDDLGLATANSLAAIKAGAKGASVTVLGLGERAGNASLEQVVIAASHIAGKETRIRPEKLYNLAQYVAQAAGRTIPPDKAIVGEAVFQHESGIHVAGLLRNPASYEALNPEKLGRQREIVLGKHSGRAAIRHALSLLGIKAQEDMIQNLLAAVKMQASHQKRAIGLSEIALIHQNFTHTQPNAGLRQILFQQGFCPIHNAEE</sequence>
<dbReference type="GO" id="GO:0004410">
    <property type="term" value="F:homocitrate synthase activity"/>
    <property type="evidence" value="ECO:0007669"/>
    <property type="project" value="UniProtKB-UniRule"/>
</dbReference>
<comment type="function">
    <text evidence="1 8">This protein is a Fe-Mo-cofactor biosynthetic component.</text>
</comment>
<accession>A0A0H3FZQ0</accession>
<dbReference type="PANTHER" id="PTHR42880:SF1">
    <property type="entry name" value="ISOPROPYLMALATE_HOMOCITRATE_CITRAMALATE SYNTHASE FAMILY PROTEIN"/>
    <property type="match status" value="1"/>
</dbReference>
<dbReference type="InterPro" id="IPR000891">
    <property type="entry name" value="PYR_CT"/>
</dbReference>
<dbReference type="Gene3D" id="1.10.238.260">
    <property type="match status" value="1"/>
</dbReference>
<comment type="similarity">
    <text evidence="2 7">Belongs to the alpha-IPM synthase/homocitrate synthase family.</text>
</comment>
<evidence type="ECO:0000256" key="5">
    <source>
        <dbReference type="ARBA" id="ARBA00022679"/>
    </source>
</evidence>
<dbReference type="eggNOG" id="COG0119">
    <property type="taxonomic scope" value="Bacteria"/>
</dbReference>
<evidence type="ECO:0000259" key="9">
    <source>
        <dbReference type="PROSITE" id="PS50991"/>
    </source>
</evidence>
<evidence type="ECO:0000256" key="1">
    <source>
        <dbReference type="ARBA" id="ARBA00003050"/>
    </source>
</evidence>
<dbReference type="EC" id="2.3.3.14" evidence="3 8"/>
<dbReference type="HOGENOM" id="CLU_022158_4_2_5"/>
<dbReference type="RefSeq" id="WP_014500994.1">
    <property type="nucleotide sequence ID" value="NC_017262.1"/>
</dbReference>
<dbReference type="PROSITE" id="PS00816">
    <property type="entry name" value="AIPM_HOMOCIT_SYNTH_2"/>
    <property type="match status" value="1"/>
</dbReference>
<dbReference type="InterPro" id="IPR054691">
    <property type="entry name" value="LeuA/HCS_post-cat"/>
</dbReference>
<dbReference type="KEGG" id="zmm:Zmob_1319"/>
<dbReference type="Pfam" id="PF00682">
    <property type="entry name" value="HMGL-like"/>
    <property type="match status" value="1"/>
</dbReference>
<dbReference type="CDD" id="cd07939">
    <property type="entry name" value="DRE_TIM_NifV"/>
    <property type="match status" value="1"/>
</dbReference>
<gene>
    <name evidence="10" type="ordered locus">Zmob_1319</name>
</gene>
<comment type="catalytic activity">
    <reaction evidence="6 8">
        <text>acetyl-CoA + 2-oxoglutarate + H2O = (2R)-homocitrate + CoA + H(+)</text>
        <dbReference type="Rhea" id="RHEA:12929"/>
        <dbReference type="ChEBI" id="CHEBI:15377"/>
        <dbReference type="ChEBI" id="CHEBI:15378"/>
        <dbReference type="ChEBI" id="CHEBI:16810"/>
        <dbReference type="ChEBI" id="CHEBI:57287"/>
        <dbReference type="ChEBI" id="CHEBI:57288"/>
        <dbReference type="ChEBI" id="CHEBI:58884"/>
        <dbReference type="EC" id="2.3.3.14"/>
    </reaction>
</comment>
<evidence type="ECO:0000256" key="3">
    <source>
        <dbReference type="ARBA" id="ARBA00012974"/>
    </source>
</evidence>
<dbReference type="GO" id="GO:0019752">
    <property type="term" value="P:carboxylic acid metabolic process"/>
    <property type="evidence" value="ECO:0007669"/>
    <property type="project" value="UniProtKB-UniRule"/>
</dbReference>
<dbReference type="PROSITE" id="PS50991">
    <property type="entry name" value="PYR_CT"/>
    <property type="match status" value="1"/>
</dbReference>